<dbReference type="AlphaFoldDB" id="A0AAN6N3P6"/>
<dbReference type="Proteomes" id="UP001303473">
    <property type="component" value="Unassembled WGS sequence"/>
</dbReference>
<reference evidence="4" key="1">
    <citation type="journal article" date="2023" name="Mol. Phylogenet. Evol.">
        <title>Genome-scale phylogeny and comparative genomics of the fungal order Sordariales.</title>
        <authorList>
            <person name="Hensen N."/>
            <person name="Bonometti L."/>
            <person name="Westerberg I."/>
            <person name="Brannstrom I.O."/>
            <person name="Guillou S."/>
            <person name="Cros-Aarteil S."/>
            <person name="Calhoun S."/>
            <person name="Haridas S."/>
            <person name="Kuo A."/>
            <person name="Mondo S."/>
            <person name="Pangilinan J."/>
            <person name="Riley R."/>
            <person name="LaButti K."/>
            <person name="Andreopoulos B."/>
            <person name="Lipzen A."/>
            <person name="Chen C."/>
            <person name="Yan M."/>
            <person name="Daum C."/>
            <person name="Ng V."/>
            <person name="Clum A."/>
            <person name="Steindorff A."/>
            <person name="Ohm R.A."/>
            <person name="Martin F."/>
            <person name="Silar P."/>
            <person name="Natvig D.O."/>
            <person name="Lalanne C."/>
            <person name="Gautier V."/>
            <person name="Ament-Velasquez S.L."/>
            <person name="Kruys A."/>
            <person name="Hutchinson M.I."/>
            <person name="Powell A.J."/>
            <person name="Barry K."/>
            <person name="Miller A.N."/>
            <person name="Grigoriev I.V."/>
            <person name="Debuchy R."/>
            <person name="Gladieux P."/>
            <person name="Hiltunen Thoren M."/>
            <person name="Johannesson H."/>
        </authorList>
    </citation>
    <scope>NUCLEOTIDE SEQUENCE [LARGE SCALE GENOMIC DNA]</scope>
    <source>
        <strain evidence="4">CBS 340.73</strain>
    </source>
</reference>
<gene>
    <name evidence="3" type="ORF">QBC46DRAFT_265247</name>
</gene>
<feature type="compositionally biased region" description="Polar residues" evidence="1">
    <location>
        <begin position="220"/>
        <end position="230"/>
    </location>
</feature>
<feature type="compositionally biased region" description="Pro residues" evidence="1">
    <location>
        <begin position="131"/>
        <end position="146"/>
    </location>
</feature>
<evidence type="ECO:0000313" key="3">
    <source>
        <dbReference type="EMBL" id="KAK3938484.1"/>
    </source>
</evidence>
<evidence type="ECO:0008006" key="5">
    <source>
        <dbReference type="Google" id="ProtNLM"/>
    </source>
</evidence>
<feature type="compositionally biased region" description="Low complexity" evidence="1">
    <location>
        <begin position="191"/>
        <end position="219"/>
    </location>
</feature>
<proteinExistence type="predicted"/>
<feature type="region of interest" description="Disordered" evidence="1">
    <location>
        <begin position="100"/>
        <end position="152"/>
    </location>
</feature>
<dbReference type="EMBL" id="MU853828">
    <property type="protein sequence ID" value="KAK3938484.1"/>
    <property type="molecule type" value="Genomic_DNA"/>
</dbReference>
<name>A0AAN6N3P6_9PEZI</name>
<accession>A0AAN6N3P6</accession>
<protein>
    <recommendedName>
        <fullName evidence="5">Apple domain-containing protein</fullName>
    </recommendedName>
</protein>
<evidence type="ECO:0000313" key="4">
    <source>
        <dbReference type="Proteomes" id="UP001303473"/>
    </source>
</evidence>
<keyword evidence="2" id="KW-0812">Transmembrane</keyword>
<evidence type="ECO:0000256" key="2">
    <source>
        <dbReference type="SAM" id="Phobius"/>
    </source>
</evidence>
<keyword evidence="2" id="KW-0472">Membrane</keyword>
<evidence type="ECO:0000256" key="1">
    <source>
        <dbReference type="SAM" id="MobiDB-lite"/>
    </source>
</evidence>
<comment type="caution">
    <text evidence="3">The sequence shown here is derived from an EMBL/GenBank/DDBJ whole genome shotgun (WGS) entry which is preliminary data.</text>
</comment>
<sequence>MTSSPPPPPPPTNNTYNINTNDDSKHDDYPADNNSKKPRWAEHDPSAGPEVLPHSNLEVVAAPRPDLSHTKTWEKHSGLPELTTAAGAGAGWYGGGGYPNSPSASSTAAAYPPTYNNNSYHHHHQAHHGLIPPPPPPPSQSHPPPEGGGGGERICGLKKQIFRAVLAIAVFLAVVGVAVGVGVGVAMHKSDPSPAANTTSPTATNGSSSSSGTLPAPTAQGTTGPEQTIQCPGNNLTLYTSGVDTQKQYVLLCGRDYNSGSGSVDLYNQPTNTVGDCMDLCAEQQGCVGAGWGSYQGQYVCWLKSKLATPNWTPGWYFFIEDDNSTKGTS</sequence>
<feature type="transmembrane region" description="Helical" evidence="2">
    <location>
        <begin position="161"/>
        <end position="187"/>
    </location>
</feature>
<keyword evidence="2" id="KW-1133">Transmembrane helix</keyword>
<dbReference type="Gene3D" id="3.50.4.10">
    <property type="entry name" value="Hepatocyte Growth Factor"/>
    <property type="match status" value="1"/>
</dbReference>
<feature type="compositionally biased region" description="Pro residues" evidence="1">
    <location>
        <begin position="1"/>
        <end position="12"/>
    </location>
</feature>
<feature type="region of interest" description="Disordered" evidence="1">
    <location>
        <begin position="1"/>
        <end position="55"/>
    </location>
</feature>
<organism evidence="3 4">
    <name type="scientific">Diplogelasinospora grovesii</name>
    <dbReference type="NCBI Taxonomy" id="303347"/>
    <lineage>
        <taxon>Eukaryota</taxon>
        <taxon>Fungi</taxon>
        <taxon>Dikarya</taxon>
        <taxon>Ascomycota</taxon>
        <taxon>Pezizomycotina</taxon>
        <taxon>Sordariomycetes</taxon>
        <taxon>Sordariomycetidae</taxon>
        <taxon>Sordariales</taxon>
        <taxon>Diplogelasinosporaceae</taxon>
        <taxon>Diplogelasinospora</taxon>
    </lineage>
</organism>
<feature type="region of interest" description="Disordered" evidence="1">
    <location>
        <begin position="191"/>
        <end position="230"/>
    </location>
</feature>
<keyword evidence="4" id="KW-1185">Reference proteome</keyword>
<feature type="compositionally biased region" description="Low complexity" evidence="1">
    <location>
        <begin position="100"/>
        <end position="115"/>
    </location>
</feature>